<dbReference type="Gene3D" id="2.40.37.10">
    <property type="entry name" value="Lyase, Ornithine Decarboxylase, Chain A, domain 1"/>
    <property type="match status" value="1"/>
</dbReference>
<reference evidence="18" key="1">
    <citation type="journal article" date="2014" name="Int. J. Syst. Evol. Microbiol.">
        <title>Complete genome sequence of Corynebacterium casei LMG S-19264T (=DSM 44701T), isolated from a smear-ripened cheese.</title>
        <authorList>
            <consortium name="US DOE Joint Genome Institute (JGI-PGF)"/>
            <person name="Walter F."/>
            <person name="Albersmeier A."/>
            <person name="Kalinowski J."/>
            <person name="Ruckert C."/>
        </authorList>
    </citation>
    <scope>NUCLEOTIDE SEQUENCE</scope>
    <source>
        <strain evidence="18">KCTC 32020</strain>
    </source>
</reference>
<dbReference type="InterPro" id="IPR040634">
    <property type="entry name" value="Arg_decarb_HB"/>
</dbReference>
<dbReference type="SUPFAM" id="SSF51419">
    <property type="entry name" value="PLP-binding barrel"/>
    <property type="match status" value="1"/>
</dbReference>
<evidence type="ECO:0000256" key="8">
    <source>
        <dbReference type="ARBA" id="ARBA00022898"/>
    </source>
</evidence>
<evidence type="ECO:0000259" key="16">
    <source>
        <dbReference type="Pfam" id="PF17810"/>
    </source>
</evidence>
<keyword evidence="5 12" id="KW-0479">Metal-binding</keyword>
<comment type="caution">
    <text evidence="12">Lacks conserved residue(s) required for the propagation of feature annotation.</text>
</comment>
<dbReference type="Gene3D" id="1.20.58.930">
    <property type="match status" value="1"/>
</dbReference>
<dbReference type="PANTHER" id="PTHR43295">
    <property type="entry name" value="ARGININE DECARBOXYLASE"/>
    <property type="match status" value="1"/>
</dbReference>
<feature type="domain" description="Arginine decarboxylase C-terminal helical" evidence="17">
    <location>
        <begin position="588"/>
        <end position="635"/>
    </location>
</feature>
<dbReference type="HAMAP" id="MF_01417">
    <property type="entry name" value="SpeA"/>
    <property type="match status" value="1"/>
</dbReference>
<evidence type="ECO:0000256" key="9">
    <source>
        <dbReference type="ARBA" id="ARBA00023066"/>
    </source>
</evidence>
<accession>A0A918YWM2</accession>
<dbReference type="GO" id="GO:0008792">
    <property type="term" value="F:arginine decarboxylase activity"/>
    <property type="evidence" value="ECO:0007669"/>
    <property type="project" value="UniProtKB-UniRule"/>
</dbReference>
<sequence length="641" mass="70757">MRTPFPPPELTPMTDWSLDRARRTYSIPHWSEGYYDLDAAGRVIARPLGANGPAIALAEVVERARAQGAKLPLLLRFPDILGDRLRTLQGAFAWAMQEWDYAGGYTAVYPIKVNQHAGVAGTLAAHAGEGFGLEAGSKPELMAVLALSRPGGLIVCNGYKDREYVRLALIGRKLGMDVHIVVEKLSELALVIEESRALGVRPGLGVRMRLATLGAGKWQNSGGDKAKFGLSPRQVLDLWKQLCEAGLEDTLNLLHFHMGSQISNVRDIAGGMREATRYLVELSRLGARIRYMDVGGGLGIDYEGTRSRSFCSINYGVRQYASSIVQPLADACQAHGLTPPRIVTECGRAMTAHHAVLIANVSEVERAPEGRVPPEQADEPAVIRHLREIHAELPSRPAVELFHEAQHFHSEGIAGYALGQLDLLQRARLDDLFYAIAHAVRQRLTYDEKSHRDLLDELNERLVDKYFVNFSVFESLPDVWAIDQVFPIVPIERLDEAPDRRGVIADLTCDSDGRIDTYVESEELDTSLPLHSIRPGESYRIGFFLVGAYQEVLGDIHNLFGDTDAVEVRVDGDGYRLAQQRRGDTTDVMLDYVGYRLADLRAAYRAKVEAANLPAEESERIAAALEAGLTGYTYLGEEPLA</sequence>
<organism evidence="18 19">
    <name type="scientific">Vulcaniibacterium thermophilum</name>
    <dbReference type="NCBI Taxonomy" id="1169913"/>
    <lineage>
        <taxon>Bacteria</taxon>
        <taxon>Pseudomonadati</taxon>
        <taxon>Pseudomonadota</taxon>
        <taxon>Gammaproteobacteria</taxon>
        <taxon>Lysobacterales</taxon>
        <taxon>Lysobacteraceae</taxon>
        <taxon>Vulcaniibacterium</taxon>
    </lineage>
</organism>
<evidence type="ECO:0000256" key="12">
    <source>
        <dbReference type="HAMAP-Rule" id="MF_01417"/>
    </source>
</evidence>
<keyword evidence="19" id="KW-1185">Reference proteome</keyword>
<dbReference type="PIRSF" id="PIRSF001336">
    <property type="entry name" value="Arg_decrbxlase"/>
    <property type="match status" value="1"/>
</dbReference>
<dbReference type="EMBL" id="BNCF01000002">
    <property type="protein sequence ID" value="GHE27843.1"/>
    <property type="molecule type" value="Genomic_DNA"/>
</dbReference>
<dbReference type="Pfam" id="PF02784">
    <property type="entry name" value="Orn_Arg_deC_N"/>
    <property type="match status" value="1"/>
</dbReference>
<reference evidence="18" key="2">
    <citation type="submission" date="2020-09" db="EMBL/GenBank/DDBJ databases">
        <authorList>
            <person name="Sun Q."/>
            <person name="Kim S."/>
        </authorList>
    </citation>
    <scope>NUCLEOTIDE SEQUENCE</scope>
    <source>
        <strain evidence="18">KCTC 32020</strain>
    </source>
</reference>
<dbReference type="NCBIfam" id="NF003763">
    <property type="entry name" value="PRK05354.1"/>
    <property type="match status" value="1"/>
</dbReference>
<evidence type="ECO:0000256" key="10">
    <source>
        <dbReference type="ARBA" id="ARBA00023115"/>
    </source>
</evidence>
<feature type="modified residue" description="N6-(pyridoxal phosphate)lysine" evidence="12 13">
    <location>
        <position position="112"/>
    </location>
</feature>
<evidence type="ECO:0000256" key="2">
    <source>
        <dbReference type="ARBA" id="ARBA00001946"/>
    </source>
</evidence>
<dbReference type="InterPro" id="IPR002985">
    <property type="entry name" value="Arg_decrbxlase"/>
</dbReference>
<evidence type="ECO:0000256" key="11">
    <source>
        <dbReference type="ARBA" id="ARBA00023239"/>
    </source>
</evidence>
<dbReference type="NCBIfam" id="TIGR01273">
    <property type="entry name" value="speA"/>
    <property type="match status" value="1"/>
</dbReference>
<dbReference type="PANTHER" id="PTHR43295:SF9">
    <property type="entry name" value="BIOSYNTHETIC ARGININE DECARBOXYLASE"/>
    <property type="match status" value="1"/>
</dbReference>
<feature type="domain" description="Orn/DAP/Arg decarboxylase 2 N-terminal" evidence="15">
    <location>
        <begin position="98"/>
        <end position="352"/>
    </location>
</feature>
<dbReference type="AlphaFoldDB" id="A0A918YWM2"/>
<dbReference type="FunFam" id="3.20.20.10:FF:000001">
    <property type="entry name" value="Biosynthetic arginine decarboxylase"/>
    <property type="match status" value="1"/>
</dbReference>
<keyword evidence="7 12" id="KW-0460">Magnesium</keyword>
<keyword evidence="6 12" id="KW-0210">Decarboxylase</keyword>
<dbReference type="Pfam" id="PF17810">
    <property type="entry name" value="Arg_decarb_HB"/>
    <property type="match status" value="1"/>
</dbReference>
<dbReference type="SUPFAM" id="SSF50621">
    <property type="entry name" value="Alanine racemase C-terminal domain-like"/>
    <property type="match status" value="1"/>
</dbReference>
<comment type="similarity">
    <text evidence="4 12">Belongs to the Orn/Lys/Arg decarboxylase class-II family. SpeA subfamily.</text>
</comment>
<dbReference type="Proteomes" id="UP000636453">
    <property type="component" value="Unassembled WGS sequence"/>
</dbReference>
<evidence type="ECO:0000256" key="7">
    <source>
        <dbReference type="ARBA" id="ARBA00022842"/>
    </source>
</evidence>
<dbReference type="EC" id="4.1.1.19" evidence="12"/>
<dbReference type="GO" id="GO:0046872">
    <property type="term" value="F:metal ion binding"/>
    <property type="evidence" value="ECO:0007669"/>
    <property type="project" value="UniProtKB-KW"/>
</dbReference>
<keyword evidence="8 12" id="KW-0663">Pyridoxal phosphate</keyword>
<gene>
    <name evidence="12 18" type="primary">speA</name>
    <name evidence="18" type="ORF">GCM10007167_06720</name>
</gene>
<keyword evidence="9 12" id="KW-0745">Spermidine biosynthesis</keyword>
<comment type="caution">
    <text evidence="18">The sequence shown here is derived from an EMBL/GenBank/DDBJ whole genome shotgun (WGS) entry which is preliminary data.</text>
</comment>
<dbReference type="Gene3D" id="3.20.20.10">
    <property type="entry name" value="Alanine racemase"/>
    <property type="match status" value="1"/>
</dbReference>
<dbReference type="InterPro" id="IPR000183">
    <property type="entry name" value="Orn/DAP/Arg_de-COase"/>
</dbReference>
<evidence type="ECO:0000256" key="14">
    <source>
        <dbReference type="PIRSR" id="PIRSR600183-50"/>
    </source>
</evidence>
<evidence type="ECO:0000256" key="13">
    <source>
        <dbReference type="PIRSR" id="PIRSR001336-50"/>
    </source>
</evidence>
<evidence type="ECO:0000256" key="6">
    <source>
        <dbReference type="ARBA" id="ARBA00022793"/>
    </source>
</evidence>
<evidence type="ECO:0000256" key="4">
    <source>
        <dbReference type="ARBA" id="ARBA00008357"/>
    </source>
</evidence>
<dbReference type="InterPro" id="IPR022644">
    <property type="entry name" value="De-COase2_N"/>
</dbReference>
<feature type="domain" description="Arginine decarboxylase helical bundle" evidence="16">
    <location>
        <begin position="377"/>
        <end position="459"/>
    </location>
</feature>
<proteinExistence type="inferred from homology"/>
<comment type="function">
    <text evidence="3 12">Catalyzes the biosynthesis of agmatine from arginine.</text>
</comment>
<dbReference type="InterPro" id="IPR041128">
    <property type="entry name" value="Arg_decarbox_C"/>
</dbReference>
<dbReference type="GO" id="GO:0006527">
    <property type="term" value="P:L-arginine catabolic process"/>
    <property type="evidence" value="ECO:0007669"/>
    <property type="project" value="InterPro"/>
</dbReference>
<dbReference type="PRINTS" id="PR01179">
    <property type="entry name" value="ODADCRBXLASE"/>
</dbReference>
<evidence type="ECO:0000259" key="17">
    <source>
        <dbReference type="Pfam" id="PF17944"/>
    </source>
</evidence>
<keyword evidence="10 12" id="KW-0620">Polyamine biosynthesis</keyword>
<dbReference type="InterPro" id="IPR009006">
    <property type="entry name" value="Ala_racemase/Decarboxylase_C"/>
</dbReference>
<evidence type="ECO:0000313" key="18">
    <source>
        <dbReference type="EMBL" id="GHE27843.1"/>
    </source>
</evidence>
<dbReference type="CDD" id="cd06830">
    <property type="entry name" value="PLPDE_III_ADC"/>
    <property type="match status" value="1"/>
</dbReference>
<dbReference type="PRINTS" id="PR01180">
    <property type="entry name" value="ARGDCRBXLASE"/>
</dbReference>
<comment type="catalytic activity">
    <reaction evidence="12">
        <text>L-arginine + H(+) = agmatine + CO2</text>
        <dbReference type="Rhea" id="RHEA:17641"/>
        <dbReference type="ChEBI" id="CHEBI:15378"/>
        <dbReference type="ChEBI" id="CHEBI:16526"/>
        <dbReference type="ChEBI" id="CHEBI:32682"/>
        <dbReference type="ChEBI" id="CHEBI:58145"/>
        <dbReference type="EC" id="4.1.1.19"/>
    </reaction>
</comment>
<evidence type="ECO:0000259" key="15">
    <source>
        <dbReference type="Pfam" id="PF02784"/>
    </source>
</evidence>
<evidence type="ECO:0000313" key="19">
    <source>
        <dbReference type="Proteomes" id="UP000636453"/>
    </source>
</evidence>
<dbReference type="GO" id="GO:0033388">
    <property type="term" value="P:putrescine biosynthetic process from arginine"/>
    <property type="evidence" value="ECO:0007669"/>
    <property type="project" value="TreeGrafter"/>
</dbReference>
<evidence type="ECO:0000256" key="3">
    <source>
        <dbReference type="ARBA" id="ARBA00002257"/>
    </source>
</evidence>
<evidence type="ECO:0000256" key="1">
    <source>
        <dbReference type="ARBA" id="ARBA00001933"/>
    </source>
</evidence>
<feature type="active site" description="Proton donor" evidence="14">
    <location>
        <position position="509"/>
    </location>
</feature>
<protein>
    <recommendedName>
        <fullName evidence="12">Biosynthetic arginine decarboxylase</fullName>
        <shortName evidence="12">ADC</shortName>
        <ecNumber evidence="12">4.1.1.19</ecNumber>
    </recommendedName>
</protein>
<keyword evidence="11 12" id="KW-0456">Lyase</keyword>
<comment type="cofactor">
    <cofactor evidence="1 12 13">
        <name>pyridoxal 5'-phosphate</name>
        <dbReference type="ChEBI" id="CHEBI:597326"/>
    </cofactor>
</comment>
<dbReference type="Gene3D" id="1.10.287.3440">
    <property type="match status" value="1"/>
</dbReference>
<comment type="pathway">
    <text evidence="12">Amine and polyamine biosynthesis; agmatine biosynthesis; agmatine from L-arginine: step 1/1.</text>
</comment>
<evidence type="ECO:0000256" key="5">
    <source>
        <dbReference type="ARBA" id="ARBA00022723"/>
    </source>
</evidence>
<dbReference type="Pfam" id="PF17944">
    <property type="entry name" value="Arg_decarbox_C"/>
    <property type="match status" value="1"/>
</dbReference>
<dbReference type="GO" id="GO:0008295">
    <property type="term" value="P:spermidine biosynthetic process"/>
    <property type="evidence" value="ECO:0007669"/>
    <property type="project" value="UniProtKB-UniRule"/>
</dbReference>
<comment type="cofactor">
    <cofactor evidence="2 12">
        <name>Mg(2+)</name>
        <dbReference type="ChEBI" id="CHEBI:18420"/>
    </cofactor>
</comment>
<name>A0A918YWM2_9GAMM</name>
<dbReference type="InterPro" id="IPR029066">
    <property type="entry name" value="PLP-binding_barrel"/>
</dbReference>